<keyword evidence="5" id="KW-0812">Transmembrane</keyword>
<evidence type="ECO:0000256" key="1">
    <source>
        <dbReference type="ARBA" id="ARBA00004389"/>
    </source>
</evidence>
<sequence length="455" mass="51432">MHAIVVVLGDVGRSPRMQYHAASLLENGHSVSLIGYEGEKLISALIGKNERLQVFRFSVPAPKSLRKILPLYLFVRASLLFFFVFRALFQAARNRTVDVVLVQNPPAMPLLFVTHLYCLIRGIVSGHRPAFVIDWHNLGYSMLDNKLFSAIARVYEKFMAPYATAHLCVTAAMKLFLQTHFDVPHEKISVLHDCPPNMFQPLSIEDQHELLSRLHKVLCSACPKHWHENLNPTEQTLLTEISDTGGYEFRKNRPCFLVSATSWTPDEDFGELLDALVRLDRRIRLQKSSLKVLMVVTGKGPQKEHYLERISQLKLESIAIQTLWLEPADYPRLLACADLGVSLHTSTSGLDLPMKVLDLFGCAVPVCARNFSCLSELVKDGTNGKVFDSSSELEEQLWGLLEKLDGSQRRSPHSYGDLAEYSQALQNQTRWNENWGKHALPVLRGNSRDFQGDVK</sequence>
<evidence type="ECO:0000256" key="2">
    <source>
        <dbReference type="ARBA" id="ARBA00004922"/>
    </source>
</evidence>
<name>A0AAD2CHY6_9STRA</name>
<keyword evidence="3" id="KW-0328">Glycosyltransferase</keyword>
<evidence type="ECO:0000256" key="3">
    <source>
        <dbReference type="ARBA" id="ARBA00022676"/>
    </source>
</evidence>
<evidence type="ECO:0000256" key="6">
    <source>
        <dbReference type="ARBA" id="ARBA00022824"/>
    </source>
</evidence>
<dbReference type="GO" id="GO:0000030">
    <property type="term" value="F:mannosyltransferase activity"/>
    <property type="evidence" value="ECO:0007669"/>
    <property type="project" value="InterPro"/>
</dbReference>
<dbReference type="GO" id="GO:0005789">
    <property type="term" value="C:endoplasmic reticulum membrane"/>
    <property type="evidence" value="ECO:0007669"/>
    <property type="project" value="UniProtKB-SubCell"/>
</dbReference>
<evidence type="ECO:0000256" key="5">
    <source>
        <dbReference type="ARBA" id="ARBA00022692"/>
    </source>
</evidence>
<dbReference type="EMBL" id="CAKOGP040000025">
    <property type="protein sequence ID" value="CAJ1927649.1"/>
    <property type="molecule type" value="Genomic_DNA"/>
</dbReference>
<dbReference type="InterPro" id="IPR028098">
    <property type="entry name" value="Glyco_trans_4-like_N"/>
</dbReference>
<comment type="caution">
    <text evidence="10">The sequence shown here is derived from an EMBL/GenBank/DDBJ whole genome shotgun (WGS) entry which is preliminary data.</text>
</comment>
<dbReference type="Gene3D" id="3.40.50.2000">
    <property type="entry name" value="Glycogen Phosphorylase B"/>
    <property type="match status" value="2"/>
</dbReference>
<keyword evidence="4" id="KW-0808">Transferase</keyword>
<evidence type="ECO:0000256" key="8">
    <source>
        <dbReference type="ARBA" id="ARBA00023136"/>
    </source>
</evidence>
<gene>
    <name evidence="10" type="ORF">CYCCA115_LOCUS1333</name>
</gene>
<dbReference type="Pfam" id="PF13692">
    <property type="entry name" value="Glyco_trans_1_4"/>
    <property type="match status" value="1"/>
</dbReference>
<evidence type="ECO:0000259" key="9">
    <source>
        <dbReference type="Pfam" id="PF13439"/>
    </source>
</evidence>
<evidence type="ECO:0000256" key="7">
    <source>
        <dbReference type="ARBA" id="ARBA00022989"/>
    </source>
</evidence>
<evidence type="ECO:0000313" key="11">
    <source>
        <dbReference type="Proteomes" id="UP001295423"/>
    </source>
</evidence>
<keyword evidence="7" id="KW-1133">Transmembrane helix</keyword>
<dbReference type="Pfam" id="PF13439">
    <property type="entry name" value="Glyco_transf_4"/>
    <property type="match status" value="1"/>
</dbReference>
<dbReference type="AlphaFoldDB" id="A0AAD2CHY6"/>
<dbReference type="InterPro" id="IPR026051">
    <property type="entry name" value="ALG1-like"/>
</dbReference>
<dbReference type="SUPFAM" id="SSF53756">
    <property type="entry name" value="UDP-Glycosyltransferase/glycogen phosphorylase"/>
    <property type="match status" value="1"/>
</dbReference>
<comment type="pathway">
    <text evidence="2">Protein modification; protein glycosylation.</text>
</comment>
<protein>
    <recommendedName>
        <fullName evidence="9">Glycosyltransferase subfamily 4-like N-terminal domain-containing protein</fullName>
    </recommendedName>
</protein>
<dbReference type="PANTHER" id="PTHR13036">
    <property type="entry name" value="BETA1,4 MANNOSYLTRANSFERASE"/>
    <property type="match status" value="1"/>
</dbReference>
<reference evidence="10" key="1">
    <citation type="submission" date="2023-08" db="EMBL/GenBank/DDBJ databases">
        <authorList>
            <person name="Audoor S."/>
            <person name="Bilcke G."/>
        </authorList>
    </citation>
    <scope>NUCLEOTIDE SEQUENCE</scope>
</reference>
<comment type="subcellular location">
    <subcellularLocation>
        <location evidence="1">Endoplasmic reticulum membrane</location>
        <topology evidence="1">Single-pass membrane protein</topology>
    </subcellularLocation>
</comment>
<dbReference type="Proteomes" id="UP001295423">
    <property type="component" value="Unassembled WGS sequence"/>
</dbReference>
<feature type="domain" description="Glycosyltransferase subfamily 4-like N-terminal" evidence="9">
    <location>
        <begin position="21"/>
        <end position="192"/>
    </location>
</feature>
<dbReference type="PANTHER" id="PTHR13036:SF0">
    <property type="entry name" value="CHITOBIOSYLDIPHOSPHODOLICHOL BETA-MANNOSYLTRANSFERASE"/>
    <property type="match status" value="1"/>
</dbReference>
<keyword evidence="11" id="KW-1185">Reference proteome</keyword>
<accession>A0AAD2CHY6</accession>
<organism evidence="10 11">
    <name type="scientific">Cylindrotheca closterium</name>
    <dbReference type="NCBI Taxonomy" id="2856"/>
    <lineage>
        <taxon>Eukaryota</taxon>
        <taxon>Sar</taxon>
        <taxon>Stramenopiles</taxon>
        <taxon>Ochrophyta</taxon>
        <taxon>Bacillariophyta</taxon>
        <taxon>Bacillariophyceae</taxon>
        <taxon>Bacillariophycidae</taxon>
        <taxon>Bacillariales</taxon>
        <taxon>Bacillariaceae</taxon>
        <taxon>Cylindrotheca</taxon>
    </lineage>
</organism>
<keyword evidence="6" id="KW-0256">Endoplasmic reticulum</keyword>
<evidence type="ECO:0000313" key="10">
    <source>
        <dbReference type="EMBL" id="CAJ1927649.1"/>
    </source>
</evidence>
<keyword evidence="8" id="KW-0472">Membrane</keyword>
<proteinExistence type="predicted"/>
<evidence type="ECO:0000256" key="4">
    <source>
        <dbReference type="ARBA" id="ARBA00022679"/>
    </source>
</evidence>